<dbReference type="Pfam" id="PF00825">
    <property type="entry name" value="Ribonuclease_P"/>
    <property type="match status" value="1"/>
</dbReference>
<keyword evidence="3 6" id="KW-0255">Endonuclease</keyword>
<keyword evidence="2 6" id="KW-0540">Nuclease</keyword>
<accession>A0AAE4FQB7</accession>
<evidence type="ECO:0000256" key="3">
    <source>
        <dbReference type="ARBA" id="ARBA00022759"/>
    </source>
</evidence>
<organism evidence="8 9">
    <name type="scientific">Pseudocalidococcus azoricus BACA0444</name>
    <dbReference type="NCBI Taxonomy" id="2918990"/>
    <lineage>
        <taxon>Bacteria</taxon>
        <taxon>Bacillati</taxon>
        <taxon>Cyanobacteriota</taxon>
        <taxon>Cyanophyceae</taxon>
        <taxon>Acaryochloridales</taxon>
        <taxon>Thermosynechococcaceae</taxon>
        <taxon>Pseudocalidococcus</taxon>
        <taxon>Pseudocalidococcus azoricus</taxon>
    </lineage>
</organism>
<evidence type="ECO:0000313" key="9">
    <source>
        <dbReference type="Proteomes" id="UP001268256"/>
    </source>
</evidence>
<dbReference type="GO" id="GO:0042781">
    <property type="term" value="F:3'-tRNA processing endoribonuclease activity"/>
    <property type="evidence" value="ECO:0007669"/>
    <property type="project" value="TreeGrafter"/>
</dbReference>
<dbReference type="EC" id="3.1.26.5" evidence="6 7"/>
<comment type="caution">
    <text evidence="8">The sequence shown here is derived from an EMBL/GenBank/DDBJ whole genome shotgun (WGS) entry which is preliminary data.</text>
</comment>
<dbReference type="HAMAP" id="MF_00227">
    <property type="entry name" value="RNase_P"/>
    <property type="match status" value="1"/>
</dbReference>
<evidence type="ECO:0000256" key="4">
    <source>
        <dbReference type="ARBA" id="ARBA00022801"/>
    </source>
</evidence>
<dbReference type="Gene3D" id="3.30.230.10">
    <property type="match status" value="1"/>
</dbReference>
<dbReference type="GO" id="GO:0030677">
    <property type="term" value="C:ribonuclease P complex"/>
    <property type="evidence" value="ECO:0007669"/>
    <property type="project" value="TreeGrafter"/>
</dbReference>
<evidence type="ECO:0000313" key="8">
    <source>
        <dbReference type="EMBL" id="MDS3859582.1"/>
    </source>
</evidence>
<dbReference type="GO" id="GO:0001682">
    <property type="term" value="P:tRNA 5'-leader removal"/>
    <property type="evidence" value="ECO:0007669"/>
    <property type="project" value="UniProtKB-UniRule"/>
</dbReference>
<evidence type="ECO:0000256" key="1">
    <source>
        <dbReference type="ARBA" id="ARBA00022694"/>
    </source>
</evidence>
<protein>
    <recommendedName>
        <fullName evidence="6 7">Ribonuclease P protein component</fullName>
        <shortName evidence="6">RNase P protein</shortName>
        <shortName evidence="6">RNaseP protein</shortName>
        <ecNumber evidence="6 7">3.1.26.5</ecNumber>
    </recommendedName>
    <alternativeName>
        <fullName evidence="6">Protein C5</fullName>
    </alternativeName>
</protein>
<comment type="subunit">
    <text evidence="6">Consists of a catalytic RNA component (M1 or rnpB) and a protein subunit.</text>
</comment>
<dbReference type="AlphaFoldDB" id="A0AAE4FQB7"/>
<comment type="similarity">
    <text evidence="6">Belongs to the RnpA family.</text>
</comment>
<dbReference type="SUPFAM" id="SSF54211">
    <property type="entry name" value="Ribosomal protein S5 domain 2-like"/>
    <property type="match status" value="1"/>
</dbReference>
<dbReference type="InterPro" id="IPR020568">
    <property type="entry name" value="Ribosomal_Su5_D2-typ_SF"/>
</dbReference>
<dbReference type="GO" id="GO:0000049">
    <property type="term" value="F:tRNA binding"/>
    <property type="evidence" value="ECO:0007669"/>
    <property type="project" value="UniProtKB-UniRule"/>
</dbReference>
<dbReference type="PANTHER" id="PTHR33992">
    <property type="entry name" value="RIBONUCLEASE P PROTEIN COMPONENT"/>
    <property type="match status" value="1"/>
</dbReference>
<dbReference type="InterPro" id="IPR014721">
    <property type="entry name" value="Ribsml_uS5_D2-typ_fold_subgr"/>
</dbReference>
<dbReference type="Proteomes" id="UP001268256">
    <property type="component" value="Unassembled WGS sequence"/>
</dbReference>
<dbReference type="EMBL" id="JAVMIP010000001">
    <property type="protein sequence ID" value="MDS3859582.1"/>
    <property type="molecule type" value="Genomic_DNA"/>
</dbReference>
<dbReference type="PANTHER" id="PTHR33992:SF1">
    <property type="entry name" value="RIBONUCLEASE P PROTEIN COMPONENT"/>
    <property type="match status" value="1"/>
</dbReference>
<evidence type="ECO:0000256" key="7">
    <source>
        <dbReference type="NCBIfam" id="TIGR00188"/>
    </source>
</evidence>
<proteinExistence type="inferred from homology"/>
<sequence>MLPGPHRLRSRHDFNHIYKEGKSWHGPYFVTWLLPRATLEPGLPLSTASFLVTRIGLVVGKKVSKLAIRRNWVKRRMRQACWELLKEIEPGWDVILVARRAVLDLQANQYLPELEQLLAQAGILHGH</sequence>
<evidence type="ECO:0000256" key="2">
    <source>
        <dbReference type="ARBA" id="ARBA00022722"/>
    </source>
</evidence>
<keyword evidence="5 6" id="KW-0694">RNA-binding</keyword>
<comment type="catalytic activity">
    <reaction evidence="6">
        <text>Endonucleolytic cleavage of RNA, removing 5'-extranucleotides from tRNA precursor.</text>
        <dbReference type="EC" id="3.1.26.5"/>
    </reaction>
</comment>
<evidence type="ECO:0000256" key="6">
    <source>
        <dbReference type="HAMAP-Rule" id="MF_00227"/>
    </source>
</evidence>
<keyword evidence="4 6" id="KW-0378">Hydrolase</keyword>
<keyword evidence="9" id="KW-1185">Reference proteome</keyword>
<dbReference type="RefSeq" id="WP_322876889.1">
    <property type="nucleotide sequence ID" value="NZ_JAVMIP010000001.1"/>
</dbReference>
<evidence type="ECO:0000256" key="5">
    <source>
        <dbReference type="ARBA" id="ARBA00022884"/>
    </source>
</evidence>
<name>A0AAE4FQB7_9CYAN</name>
<comment type="function">
    <text evidence="6">RNaseP catalyzes the removal of the 5'-leader sequence from pre-tRNA to produce the mature 5'-terminus. It can also cleave other RNA substrates such as 4.5S RNA. The protein component plays an auxiliary but essential role in vivo by binding to the 5'-leader sequence and broadening the substrate specificity of the ribozyme.</text>
</comment>
<gene>
    <name evidence="6 8" type="primary">rnpA</name>
    <name evidence="8" type="ORF">RIF25_02050</name>
</gene>
<keyword evidence="1 6" id="KW-0819">tRNA processing</keyword>
<dbReference type="GO" id="GO:0004526">
    <property type="term" value="F:ribonuclease P activity"/>
    <property type="evidence" value="ECO:0007669"/>
    <property type="project" value="UniProtKB-UniRule"/>
</dbReference>
<dbReference type="NCBIfam" id="TIGR00188">
    <property type="entry name" value="rnpA"/>
    <property type="match status" value="1"/>
</dbReference>
<reference evidence="9" key="1">
    <citation type="submission" date="2023-07" db="EMBL/GenBank/DDBJ databases">
        <authorList>
            <person name="Luz R."/>
            <person name="Cordeiro R."/>
            <person name="Fonseca A."/>
            <person name="Goncalves V."/>
        </authorList>
    </citation>
    <scope>NUCLEOTIDE SEQUENCE [LARGE SCALE GENOMIC DNA]</scope>
    <source>
        <strain evidence="9">BACA0444</strain>
    </source>
</reference>
<dbReference type="InterPro" id="IPR000100">
    <property type="entry name" value="RNase_P"/>
</dbReference>